<reference evidence="1" key="1">
    <citation type="journal article" date="2020" name="Stud. Mycol.">
        <title>101 Dothideomycetes genomes: a test case for predicting lifestyles and emergence of pathogens.</title>
        <authorList>
            <person name="Haridas S."/>
            <person name="Albert R."/>
            <person name="Binder M."/>
            <person name="Bloem J."/>
            <person name="Labutti K."/>
            <person name="Salamov A."/>
            <person name="Andreopoulos B."/>
            <person name="Baker S."/>
            <person name="Barry K."/>
            <person name="Bills G."/>
            <person name="Bluhm B."/>
            <person name="Cannon C."/>
            <person name="Castanera R."/>
            <person name="Culley D."/>
            <person name="Daum C."/>
            <person name="Ezra D."/>
            <person name="Gonzalez J."/>
            <person name="Henrissat B."/>
            <person name="Kuo A."/>
            <person name="Liang C."/>
            <person name="Lipzen A."/>
            <person name="Lutzoni F."/>
            <person name="Magnuson J."/>
            <person name="Mondo S."/>
            <person name="Nolan M."/>
            <person name="Ohm R."/>
            <person name="Pangilinan J."/>
            <person name="Park H.-J."/>
            <person name="Ramirez L."/>
            <person name="Alfaro M."/>
            <person name="Sun H."/>
            <person name="Tritt A."/>
            <person name="Yoshinaga Y."/>
            <person name="Zwiers L.-H."/>
            <person name="Turgeon B."/>
            <person name="Goodwin S."/>
            <person name="Spatafora J."/>
            <person name="Crous P."/>
            <person name="Grigoriev I."/>
        </authorList>
    </citation>
    <scope>NUCLEOTIDE SEQUENCE</scope>
    <source>
        <strain evidence="1">CBS 525.71</strain>
    </source>
</reference>
<comment type="caution">
    <text evidence="1">The sequence shown here is derived from an EMBL/GenBank/DDBJ whole genome shotgun (WGS) entry which is preliminary data.</text>
</comment>
<sequence>MESFTPLNHPEDAICSICKEVCVANDFAPVLKVLACPKFYFHSECIVAWFKSTDQQRGTCPNDRRGLLEPDPIVRPPPGEVRRLIGLGSAPLRLSEEINRIDPCIATTMENMRVLERQLKSLATQGTPIISVWESELRHTIESNLRIILGPWCTPSPNCDSWKIGMLPLLHQFLSPGTSNWQYGYKSSSSVYGSLRRCPS</sequence>
<protein>
    <submittedName>
        <fullName evidence="1">Uncharacterized protein</fullName>
    </submittedName>
</protein>
<dbReference type="EMBL" id="MU006702">
    <property type="protein sequence ID" value="KAF2632862.1"/>
    <property type="molecule type" value="Genomic_DNA"/>
</dbReference>
<name>A0ACB6SHA0_9PLEO</name>
<dbReference type="Proteomes" id="UP000799754">
    <property type="component" value="Unassembled WGS sequence"/>
</dbReference>
<evidence type="ECO:0000313" key="1">
    <source>
        <dbReference type="EMBL" id="KAF2632862.1"/>
    </source>
</evidence>
<organism evidence="1 2">
    <name type="scientific">Macroventuria anomochaeta</name>
    <dbReference type="NCBI Taxonomy" id="301207"/>
    <lineage>
        <taxon>Eukaryota</taxon>
        <taxon>Fungi</taxon>
        <taxon>Dikarya</taxon>
        <taxon>Ascomycota</taxon>
        <taxon>Pezizomycotina</taxon>
        <taxon>Dothideomycetes</taxon>
        <taxon>Pleosporomycetidae</taxon>
        <taxon>Pleosporales</taxon>
        <taxon>Pleosporineae</taxon>
        <taxon>Didymellaceae</taxon>
        <taxon>Macroventuria</taxon>
    </lineage>
</organism>
<proteinExistence type="predicted"/>
<gene>
    <name evidence="1" type="ORF">BU25DRAFT_444874</name>
</gene>
<evidence type="ECO:0000313" key="2">
    <source>
        <dbReference type="Proteomes" id="UP000799754"/>
    </source>
</evidence>
<accession>A0ACB6SHA0</accession>
<keyword evidence="2" id="KW-1185">Reference proteome</keyword>